<evidence type="ECO:0000313" key="3">
    <source>
        <dbReference type="Proteomes" id="UP000694843"/>
    </source>
</evidence>
<dbReference type="Proteomes" id="UP000694843">
    <property type="component" value="Unplaced"/>
</dbReference>
<dbReference type="KEGG" id="hazt:108679349"/>
<protein>
    <submittedName>
        <fullName evidence="4">Uncharacterized protein LOC108679349</fullName>
    </submittedName>
</protein>
<keyword evidence="3" id="KW-1185">Reference proteome</keyword>
<gene>
    <name evidence="4" type="primary">LOC108679349</name>
</gene>
<dbReference type="InterPro" id="IPR056219">
    <property type="entry name" value="THSD1_D3"/>
</dbReference>
<name>A0A8B7PBI3_HYAAZ</name>
<evidence type="ECO:0000256" key="1">
    <source>
        <dbReference type="SAM" id="SignalP"/>
    </source>
</evidence>
<feature type="signal peptide" evidence="1">
    <location>
        <begin position="1"/>
        <end position="38"/>
    </location>
</feature>
<proteinExistence type="predicted"/>
<dbReference type="Pfam" id="PF24311">
    <property type="entry name" value="THSD1_D3"/>
    <property type="match status" value="1"/>
</dbReference>
<organism evidence="3 4">
    <name type="scientific">Hyalella azteca</name>
    <name type="common">Amphipod</name>
    <dbReference type="NCBI Taxonomy" id="294128"/>
    <lineage>
        <taxon>Eukaryota</taxon>
        <taxon>Metazoa</taxon>
        <taxon>Ecdysozoa</taxon>
        <taxon>Arthropoda</taxon>
        <taxon>Crustacea</taxon>
        <taxon>Multicrustacea</taxon>
        <taxon>Malacostraca</taxon>
        <taxon>Eumalacostraca</taxon>
        <taxon>Peracarida</taxon>
        <taxon>Amphipoda</taxon>
        <taxon>Senticaudata</taxon>
        <taxon>Talitrida</taxon>
        <taxon>Talitroidea</taxon>
        <taxon>Hyalellidae</taxon>
        <taxon>Hyalella</taxon>
    </lineage>
</organism>
<dbReference type="GeneID" id="108679349"/>
<feature type="chain" id="PRO_5034649960" evidence="1">
    <location>
        <begin position="39"/>
        <end position="560"/>
    </location>
</feature>
<evidence type="ECO:0000313" key="4">
    <source>
        <dbReference type="RefSeq" id="XP_018023443.1"/>
    </source>
</evidence>
<dbReference type="AlphaFoldDB" id="A0A8B7PBI3"/>
<dbReference type="GO" id="GO:0071944">
    <property type="term" value="C:cell periphery"/>
    <property type="evidence" value="ECO:0007669"/>
    <property type="project" value="TreeGrafter"/>
</dbReference>
<dbReference type="InterPro" id="IPR038877">
    <property type="entry name" value="THSD1"/>
</dbReference>
<evidence type="ECO:0000259" key="2">
    <source>
        <dbReference type="Pfam" id="PF24311"/>
    </source>
</evidence>
<dbReference type="OrthoDB" id="6343880at2759"/>
<dbReference type="PANTHER" id="PTHR16311">
    <property type="entry name" value="THROMBOSPONDIN TYPE I DOMAIN-CONTAINING 1"/>
    <property type="match status" value="1"/>
</dbReference>
<accession>A0A8B7PBI3</accession>
<keyword evidence="1" id="KW-0732">Signal</keyword>
<sequence>MPRAVGQLRRMSVCNGLRKMTLANVFMAALLLLPRVNTKTEHASVDGTQYHEDTSLHSLDIFSIPAPDTQDNTINWTDSDKQNLENSTENEIFVPPNPGSVSAAEVEETADAGIVYQVLGPGRYTALEGPLNVTVLRGSNRKRTFIGPQHSEFLQLSARLLHSSDELGSRTIGPVVEGVHYSTSLPCGLVSVGGTHVIRLSRNDTVLAETIVLVRWPKVVVLPPLNGEPISARLESKCRPLPSERPLQTCGELLHHGSVSSLSPVILPLQHQLLHDGSEIKPSNSSKTNNDSVNIQAIKDMLYNSNEETPLTLQEKRKLISLSQAEEKPKLIKTASYSLIQSYSEISNNTVHDSMPAETGRKEKAQQQTKFCEPPQVRGTDEDGSGRVVDRVRLTSLYSSGESDLWFDCRHLMDGEVYSARITVQLPASPVLGSSPRFTVQWSTMVSLNVTVRYMQECHGSASVRVGQRTCRSTLNKIRVYARVPFNVDSVNPPVEEKYLAEYRVRRLPVNIPCSLFSEGPSEYCFVYVSIASSGAVFEVARVCRSTLRPGGVILHRTLT</sequence>
<feature type="domain" description="THSD1 third Ig-like" evidence="2">
    <location>
        <begin position="450"/>
        <end position="544"/>
    </location>
</feature>
<reference evidence="4" key="1">
    <citation type="submission" date="2025-08" db="UniProtKB">
        <authorList>
            <consortium name="RefSeq"/>
        </authorList>
    </citation>
    <scope>IDENTIFICATION</scope>
    <source>
        <tissue evidence="4">Whole organism</tissue>
    </source>
</reference>
<dbReference type="PANTHER" id="PTHR16311:SF3">
    <property type="entry name" value="THROMBOSPONDIN TYPE-1 DOMAIN-CONTAINING PROTEIN 1"/>
    <property type="match status" value="1"/>
</dbReference>
<dbReference type="RefSeq" id="XP_018023443.1">
    <property type="nucleotide sequence ID" value="XM_018167954.2"/>
</dbReference>